<dbReference type="RefSeq" id="WP_189481398.1">
    <property type="nucleotide sequence ID" value="NZ_BMYR01000004.1"/>
</dbReference>
<gene>
    <name evidence="1" type="ORF">GCM10008111_11380</name>
</gene>
<evidence type="ECO:0000313" key="1">
    <source>
        <dbReference type="EMBL" id="GGW57061.1"/>
    </source>
</evidence>
<name>A0ABQ2WJU8_9ALTE</name>
<reference evidence="2" key="1">
    <citation type="journal article" date="2019" name="Int. J. Syst. Evol. Microbiol.">
        <title>The Global Catalogue of Microorganisms (GCM) 10K type strain sequencing project: providing services to taxonomists for standard genome sequencing and annotation.</title>
        <authorList>
            <consortium name="The Broad Institute Genomics Platform"/>
            <consortium name="The Broad Institute Genome Sequencing Center for Infectious Disease"/>
            <person name="Wu L."/>
            <person name="Ma J."/>
        </authorList>
    </citation>
    <scope>NUCLEOTIDE SEQUENCE [LARGE SCALE GENOMIC DNA]</scope>
    <source>
        <strain evidence="2">KCTC 23723</strain>
    </source>
</reference>
<sequence>MNTFALERIDNFLVLPETAPLTDYVISQAEDENCWFVHGAADNAKLLAQLAAQQAEKVKQARLSVMLQGTFEPVQRQGNLLLLPEWFCSSEVSIQFFLKLSLTNQG</sequence>
<dbReference type="EMBL" id="BMYR01000004">
    <property type="protein sequence ID" value="GGW57061.1"/>
    <property type="molecule type" value="Genomic_DNA"/>
</dbReference>
<organism evidence="1 2">
    <name type="scientific">Alishewanella tabrizica</name>
    <dbReference type="NCBI Taxonomy" id="671278"/>
    <lineage>
        <taxon>Bacteria</taxon>
        <taxon>Pseudomonadati</taxon>
        <taxon>Pseudomonadota</taxon>
        <taxon>Gammaproteobacteria</taxon>
        <taxon>Alteromonadales</taxon>
        <taxon>Alteromonadaceae</taxon>
        <taxon>Alishewanella</taxon>
    </lineage>
</organism>
<proteinExistence type="predicted"/>
<accession>A0ABQ2WJU8</accession>
<comment type="caution">
    <text evidence="1">The sequence shown here is derived from an EMBL/GenBank/DDBJ whole genome shotgun (WGS) entry which is preliminary data.</text>
</comment>
<keyword evidence="2" id="KW-1185">Reference proteome</keyword>
<evidence type="ECO:0000313" key="2">
    <source>
        <dbReference type="Proteomes" id="UP000634667"/>
    </source>
</evidence>
<protein>
    <submittedName>
        <fullName evidence="1">Uncharacterized protein</fullName>
    </submittedName>
</protein>
<dbReference type="Proteomes" id="UP000634667">
    <property type="component" value="Unassembled WGS sequence"/>
</dbReference>